<evidence type="ECO:0000313" key="1">
    <source>
        <dbReference type="EMBL" id="MEO1769005.1"/>
    </source>
</evidence>
<name>A0ABV0EK42_9ENTE</name>
<sequence>MNQKEKRKHLFQTFVRSKGLFACFSLVLSLLLVVGSTYAWITSADERVNRTDANQRKLSAMVEEDFTQVFHWSPGTSKKKEIRVTNNGEVPAIVRLSLHEFFVSFETNVADNHRENSAVEEGNGNLVVYPATSVQPNNTIKVKDTDTWKINNYYSVSANKYYKGNQVICNSLDDHSLAYVYNDTGRTMPLKAMELNFQTTKLFDQAKKPIAGDADYWYYEKGYFYYSEILQPNESTEDLLESVTLNPTYANQYKGALYKLVPLMDAHDITKSLISDWGITSTDFAYDMYQTKLH</sequence>
<dbReference type="InterPro" id="IPR024008">
    <property type="entry name" value="BsaA"/>
</dbReference>
<dbReference type="Proteomes" id="UP000664357">
    <property type="component" value="Unassembled WGS sequence"/>
</dbReference>
<reference evidence="1 2" key="1">
    <citation type="submission" date="2024-02" db="EMBL/GenBank/DDBJ databases">
        <title>The Genome Sequence of Enterococcus sp. DIV0159.</title>
        <authorList>
            <person name="Earl A."/>
            <person name="Manson A."/>
            <person name="Gilmore M."/>
            <person name="Sanders J."/>
            <person name="Shea T."/>
            <person name="Howe W."/>
            <person name="Livny J."/>
            <person name="Cuomo C."/>
            <person name="Neafsey D."/>
            <person name="Birren B."/>
        </authorList>
    </citation>
    <scope>NUCLEOTIDE SEQUENCE [LARGE SCALE GENOMIC DNA]</scope>
    <source>
        <strain evidence="1 2">665A</strain>
    </source>
</reference>
<comment type="caution">
    <text evidence="1">The sequence shown here is derived from an EMBL/GenBank/DDBJ whole genome shotgun (WGS) entry which is preliminary data.</text>
</comment>
<gene>
    <name evidence="1" type="ORF">JZO67_000944</name>
</gene>
<accession>A0ABV0EK42</accession>
<protein>
    <recommendedName>
        <fullName evidence="3">Alternate signal-mediated exported protein, CPF_0494 family</fullName>
    </recommendedName>
</protein>
<keyword evidence="2" id="KW-1185">Reference proteome</keyword>
<evidence type="ECO:0008006" key="3">
    <source>
        <dbReference type="Google" id="ProtNLM"/>
    </source>
</evidence>
<evidence type="ECO:0000313" key="2">
    <source>
        <dbReference type="Proteomes" id="UP000664357"/>
    </source>
</evidence>
<dbReference type="EMBL" id="JAFREL020000001">
    <property type="protein sequence ID" value="MEO1769005.1"/>
    <property type="molecule type" value="Genomic_DNA"/>
</dbReference>
<dbReference type="RefSeq" id="WP_207705398.1">
    <property type="nucleotide sequence ID" value="NZ_JAFREL020000001.1"/>
</dbReference>
<organism evidence="1 2">
    <name type="scientific">Candidatus Enterococcus ferrettii</name>
    <dbReference type="NCBI Taxonomy" id="2815324"/>
    <lineage>
        <taxon>Bacteria</taxon>
        <taxon>Bacillati</taxon>
        <taxon>Bacillota</taxon>
        <taxon>Bacilli</taxon>
        <taxon>Lactobacillales</taxon>
        <taxon>Enterococcaceae</taxon>
        <taxon>Enterococcus</taxon>
    </lineage>
</organism>
<dbReference type="NCBIfam" id="TIGR04090">
    <property type="entry name" value="exp_by_SipW_IV"/>
    <property type="match status" value="1"/>
</dbReference>
<proteinExistence type="predicted"/>